<keyword evidence="1 2" id="KW-0597">Phosphoprotein</keyword>
<dbReference type="Pfam" id="PF00072">
    <property type="entry name" value="Response_reg"/>
    <property type="match status" value="1"/>
</dbReference>
<sequence length="569" mass="64828">MALETVKNRLVRQPPYLQILVAEDEKSVQQVLKITLEYEGHHVIIVEKGEEVFYTLESETIDLLILDSDLPNISSIDICYYLMNDLLWQSLPSIMLTEDQTIEDKLKGLHEGLDYYITKPFTTDELLTCLHKVYEYYRCTREVGPLARLPGNIAVEREISRRIVQQHKFSVLYCDINHFKSYDDTYGFIHGDAVIRSTARILLSCTDYHKDFVGYISEDNFVIVTSPDRATSICESVIEKFDILIPKLYDESHRIAGFVVTQDREGVLHKFPLISIAIGGVSNEWKELTSVREVSTIGIEMKRFAKQKGKGKSAYAFDRRRNLIREDITSYLNKIAFEDVGGTSYIFKKSHQRRIAKVLQMIKSELLVLQNKGNIELLSIGCGNGIIEKQIMDLGIKVWGVDSSSKALIEAQKKGIEVSVADVTEGLPYDTNRFDMIFAGEIIEHIIDTQKFLLEVKRVLKPGGTLILTTPNMGRLIDRIRFLFGKAPKHASPLNILHVRPFTFDSLKTALEDTGFTVTKIASNVMAYDFTLIFNFKSTWLSNLFPTLGKNLIVKAFSSHDPFRKLKTV</sequence>
<evidence type="ECO:0000256" key="2">
    <source>
        <dbReference type="PROSITE-ProRule" id="PRU00169"/>
    </source>
</evidence>
<evidence type="ECO:0000313" key="5">
    <source>
        <dbReference type="EMBL" id="TLD40667.1"/>
    </source>
</evidence>
<dbReference type="InterPro" id="IPR000160">
    <property type="entry name" value="GGDEF_dom"/>
</dbReference>
<dbReference type="PROSITE" id="PS50110">
    <property type="entry name" value="RESPONSE_REGULATORY"/>
    <property type="match status" value="1"/>
</dbReference>
<dbReference type="SUPFAM" id="SSF53335">
    <property type="entry name" value="S-adenosyl-L-methionine-dependent methyltransferases"/>
    <property type="match status" value="1"/>
</dbReference>
<accession>A0A533Q7Q3</accession>
<name>A0A533Q7Q3_9BACT</name>
<evidence type="ECO:0000259" key="4">
    <source>
        <dbReference type="PROSITE" id="PS50887"/>
    </source>
</evidence>
<proteinExistence type="predicted"/>
<dbReference type="EMBL" id="SULG01000087">
    <property type="protein sequence ID" value="TLD40667.1"/>
    <property type="molecule type" value="Genomic_DNA"/>
</dbReference>
<dbReference type="CDD" id="cd02440">
    <property type="entry name" value="AdoMet_MTases"/>
    <property type="match status" value="1"/>
</dbReference>
<comment type="caution">
    <text evidence="5">The sequence shown here is derived from an EMBL/GenBank/DDBJ whole genome shotgun (WGS) entry which is preliminary data.</text>
</comment>
<evidence type="ECO:0000256" key="1">
    <source>
        <dbReference type="ARBA" id="ARBA00022553"/>
    </source>
</evidence>
<dbReference type="Pfam" id="PF00990">
    <property type="entry name" value="GGDEF"/>
    <property type="match status" value="1"/>
</dbReference>
<dbReference type="InterPro" id="IPR029787">
    <property type="entry name" value="Nucleotide_cyclase"/>
</dbReference>
<dbReference type="Gene3D" id="3.40.50.150">
    <property type="entry name" value="Vaccinia Virus protein VP39"/>
    <property type="match status" value="1"/>
</dbReference>
<reference evidence="5 6" key="1">
    <citation type="submission" date="2019-04" db="EMBL/GenBank/DDBJ databases">
        <title>Genome of a novel bacterium Candidatus Jettenia ecosi reconstructed from metagenome of an anammox bioreactor.</title>
        <authorList>
            <person name="Mardanov A.V."/>
            <person name="Beletsky A.V."/>
            <person name="Ravin N.V."/>
            <person name="Botchkova E.A."/>
            <person name="Litti Y.V."/>
            <person name="Nozhevnikova A.N."/>
        </authorList>
    </citation>
    <scope>NUCLEOTIDE SEQUENCE [LARGE SCALE GENOMIC DNA]</scope>
    <source>
        <strain evidence="5">J2</strain>
    </source>
</reference>
<dbReference type="InterPro" id="IPR043128">
    <property type="entry name" value="Rev_trsase/Diguanyl_cyclase"/>
</dbReference>
<dbReference type="NCBIfam" id="TIGR00254">
    <property type="entry name" value="GGDEF"/>
    <property type="match status" value="1"/>
</dbReference>
<dbReference type="InterPro" id="IPR011006">
    <property type="entry name" value="CheY-like_superfamily"/>
</dbReference>
<dbReference type="InterPro" id="IPR029063">
    <property type="entry name" value="SAM-dependent_MTases_sf"/>
</dbReference>
<dbReference type="SMART" id="SM00267">
    <property type="entry name" value="GGDEF"/>
    <property type="match status" value="1"/>
</dbReference>
<dbReference type="Proteomes" id="UP000319783">
    <property type="component" value="Unassembled WGS sequence"/>
</dbReference>
<feature type="domain" description="GGDEF" evidence="4">
    <location>
        <begin position="167"/>
        <end position="320"/>
    </location>
</feature>
<feature type="modified residue" description="4-aspartylphosphate" evidence="2">
    <location>
        <position position="67"/>
    </location>
</feature>
<dbReference type="Pfam" id="PF08241">
    <property type="entry name" value="Methyltransf_11"/>
    <property type="match status" value="1"/>
</dbReference>
<dbReference type="Gene3D" id="3.30.70.270">
    <property type="match status" value="1"/>
</dbReference>
<dbReference type="InterPro" id="IPR001789">
    <property type="entry name" value="Sig_transdc_resp-reg_receiver"/>
</dbReference>
<gene>
    <name evidence="5" type="ORF">JETT_3065</name>
</gene>
<organism evidence="5 6">
    <name type="scientific">Candidatus Jettenia ecosi</name>
    <dbReference type="NCBI Taxonomy" id="2494326"/>
    <lineage>
        <taxon>Bacteria</taxon>
        <taxon>Pseudomonadati</taxon>
        <taxon>Planctomycetota</taxon>
        <taxon>Candidatus Brocadiia</taxon>
        <taxon>Candidatus Brocadiales</taxon>
        <taxon>Candidatus Brocadiaceae</taxon>
        <taxon>Candidatus Jettenia</taxon>
    </lineage>
</organism>
<dbReference type="InterPro" id="IPR050595">
    <property type="entry name" value="Bact_response_regulator"/>
</dbReference>
<dbReference type="PANTHER" id="PTHR44591">
    <property type="entry name" value="STRESS RESPONSE REGULATOR PROTEIN 1"/>
    <property type="match status" value="1"/>
</dbReference>
<feature type="domain" description="Response regulatory" evidence="3">
    <location>
        <begin position="18"/>
        <end position="134"/>
    </location>
</feature>
<dbReference type="PANTHER" id="PTHR44591:SF3">
    <property type="entry name" value="RESPONSE REGULATORY DOMAIN-CONTAINING PROTEIN"/>
    <property type="match status" value="1"/>
</dbReference>
<dbReference type="GO" id="GO:0008757">
    <property type="term" value="F:S-adenosylmethionine-dependent methyltransferase activity"/>
    <property type="evidence" value="ECO:0007669"/>
    <property type="project" value="InterPro"/>
</dbReference>
<dbReference type="PROSITE" id="PS50887">
    <property type="entry name" value="GGDEF"/>
    <property type="match status" value="1"/>
</dbReference>
<dbReference type="GO" id="GO:0000160">
    <property type="term" value="P:phosphorelay signal transduction system"/>
    <property type="evidence" value="ECO:0007669"/>
    <property type="project" value="InterPro"/>
</dbReference>
<dbReference type="SMART" id="SM00448">
    <property type="entry name" value="REC"/>
    <property type="match status" value="1"/>
</dbReference>
<protein>
    <submittedName>
        <fullName evidence="5">Phosphate regulon transcriptional regulatory protein PhoB (SphR)</fullName>
    </submittedName>
</protein>
<dbReference type="Gene3D" id="3.40.50.2300">
    <property type="match status" value="1"/>
</dbReference>
<dbReference type="SUPFAM" id="SSF55073">
    <property type="entry name" value="Nucleotide cyclase"/>
    <property type="match status" value="1"/>
</dbReference>
<dbReference type="AlphaFoldDB" id="A0A533Q7Q3"/>
<dbReference type="SUPFAM" id="SSF52172">
    <property type="entry name" value="CheY-like"/>
    <property type="match status" value="1"/>
</dbReference>
<evidence type="ECO:0000259" key="3">
    <source>
        <dbReference type="PROSITE" id="PS50110"/>
    </source>
</evidence>
<dbReference type="InterPro" id="IPR013216">
    <property type="entry name" value="Methyltransf_11"/>
</dbReference>
<evidence type="ECO:0000313" key="6">
    <source>
        <dbReference type="Proteomes" id="UP000319783"/>
    </source>
</evidence>